<dbReference type="AlphaFoldDB" id="A0A2M7G598"/>
<evidence type="ECO:0000313" key="2">
    <source>
        <dbReference type="Proteomes" id="UP000231019"/>
    </source>
</evidence>
<dbReference type="Proteomes" id="UP000231019">
    <property type="component" value="Unassembled WGS sequence"/>
</dbReference>
<sequence>MTTHQPYLALTEIGFDKDWSMCLNDLPFTGTAIEWDDEEAEEEDGAIFRHIQVINGEAVKLLLYNYKGVLIEEHDAPFLIDETYFNPFQFGSFRKKWYETGEPKEILAPVQSSEAINISIQKGGLKKQDLDPFDIIYIEFYKNSQLKQLILKNYIRMHSYEKENIKKFLFHIQSFDFFGPQYSIKQIKEWYETGQLKSEKIEEYSYLVWERQFSENGELLSEYQIDPQSETYQTIQNLKENKIDYIFSDLENYFGILRHKLNGDKGLYYYKDQPFSGFDLEIQSNYQTRIQYMNGVKQGYQGFIDNKYESITHAATKAQSYYVFELSTNFKSKYLFTEKYEFGILLYRHHRDKQGVWLENFELSPDSPDYQRLERYRQWKRFEASFASHSTAQPNTEQNSSPLTHRQIFLEQVEFTQENLFYFNGEAFTGTVVENMEPELAFTTQNQEKEFFRHYKIEKGKVKSVKTFNLMGVVLSEKWNVFVSGIHNQKPHLFALSSLIRNASGMLIFLTFSIIDAIDLPKNEFVRETVQNYPFDLYDRVELRFGEKGKLEFETLSKSAPYLYDFDGPASQKIKVFSGYGHQAFDLPVPYHSFKSWFPNGQLRTESIKKYNVCLLERSFDEKGQLIAEKKLDPESHQNLYIQQMQADEMPFIFPKTYLLVDIPITNLVFHKNICYHQGEPFRVIQKINFKSLRVSFVAV</sequence>
<gene>
    <name evidence="1" type="ORF">COW36_09830</name>
</gene>
<name>A0A2M7G598_9BACT</name>
<dbReference type="EMBL" id="PFFQ01000027">
    <property type="protein sequence ID" value="PIW17147.1"/>
    <property type="molecule type" value="Genomic_DNA"/>
</dbReference>
<proteinExistence type="predicted"/>
<accession>A0A2M7G598</accession>
<evidence type="ECO:0000313" key="1">
    <source>
        <dbReference type="EMBL" id="PIW17147.1"/>
    </source>
</evidence>
<reference evidence="1 2" key="1">
    <citation type="submission" date="2017-09" db="EMBL/GenBank/DDBJ databases">
        <title>Depth-based differentiation of microbial function through sediment-hosted aquifers and enrichment of novel symbionts in the deep terrestrial subsurface.</title>
        <authorList>
            <person name="Probst A.J."/>
            <person name="Ladd B."/>
            <person name="Jarett J.K."/>
            <person name="Geller-Mcgrath D.E."/>
            <person name="Sieber C.M."/>
            <person name="Emerson J.B."/>
            <person name="Anantharaman K."/>
            <person name="Thomas B.C."/>
            <person name="Malmstrom R."/>
            <person name="Stieglmeier M."/>
            <person name="Klingl A."/>
            <person name="Woyke T."/>
            <person name="Ryan C.M."/>
            <person name="Banfield J.F."/>
        </authorList>
    </citation>
    <scope>NUCLEOTIDE SEQUENCE [LARGE SCALE GENOMIC DNA]</scope>
    <source>
        <strain evidence="1">CG17_big_fil_post_rev_8_21_14_2_50_48_46</strain>
    </source>
</reference>
<comment type="caution">
    <text evidence="1">The sequence shown here is derived from an EMBL/GenBank/DDBJ whole genome shotgun (WGS) entry which is preliminary data.</text>
</comment>
<organism evidence="1 2">
    <name type="scientific">bacterium (Candidatus Blackallbacteria) CG17_big_fil_post_rev_8_21_14_2_50_48_46</name>
    <dbReference type="NCBI Taxonomy" id="2014261"/>
    <lineage>
        <taxon>Bacteria</taxon>
        <taxon>Candidatus Blackallbacteria</taxon>
    </lineage>
</organism>
<protein>
    <submittedName>
        <fullName evidence="1">Uncharacterized protein</fullName>
    </submittedName>
</protein>